<evidence type="ECO:0000313" key="3">
    <source>
        <dbReference type="Proteomes" id="UP001203297"/>
    </source>
</evidence>
<accession>A0AAD4LWL1</accession>
<comment type="caution">
    <text evidence="2">The sequence shown here is derived from an EMBL/GenBank/DDBJ whole genome shotgun (WGS) entry which is preliminary data.</text>
</comment>
<sequence>MSRFFINGYNGLFVKQGCFKSGFKNLGFTGPLLWTLSVGDCWFHSGDCYSRNASSDGGVWGSRAELRFWTLGKGRVVVALQFWNRFGASSAPRLWFGFGVEARDASSSPCRFGFDVEVGLQETCSFKVGVRGSCAVVATFWVSYKGRLVVTLQFWSGNQDHWHPGSIRWSTSTTIKPRSQPRQNLAVKIKTMIKTDRRNQAAVSTSTTTKQRNQAAVNTSTTTKQGIEAAVNGSSSGVGVRDASSSPHAFVYLFWFWVLRRASVRSGCSDSKARAFAGVTGEPNPLKSHLGRGLKGLPKDL</sequence>
<dbReference type="AlphaFoldDB" id="A0AAD4LWL1"/>
<organism evidence="2 3">
    <name type="scientific">Multifurca ochricompacta</name>
    <dbReference type="NCBI Taxonomy" id="376703"/>
    <lineage>
        <taxon>Eukaryota</taxon>
        <taxon>Fungi</taxon>
        <taxon>Dikarya</taxon>
        <taxon>Basidiomycota</taxon>
        <taxon>Agaricomycotina</taxon>
        <taxon>Agaricomycetes</taxon>
        <taxon>Russulales</taxon>
        <taxon>Russulaceae</taxon>
        <taxon>Multifurca</taxon>
    </lineage>
</organism>
<feature type="region of interest" description="Disordered" evidence="1">
    <location>
        <begin position="198"/>
        <end position="221"/>
    </location>
</feature>
<feature type="region of interest" description="Disordered" evidence="1">
    <location>
        <begin position="280"/>
        <end position="301"/>
    </location>
</feature>
<evidence type="ECO:0000256" key="1">
    <source>
        <dbReference type="SAM" id="MobiDB-lite"/>
    </source>
</evidence>
<reference evidence="2" key="1">
    <citation type="journal article" date="2022" name="New Phytol.">
        <title>Evolutionary transition to the ectomycorrhizal habit in the genomes of a hyperdiverse lineage of mushroom-forming fungi.</title>
        <authorList>
            <person name="Looney B."/>
            <person name="Miyauchi S."/>
            <person name="Morin E."/>
            <person name="Drula E."/>
            <person name="Courty P.E."/>
            <person name="Kohler A."/>
            <person name="Kuo A."/>
            <person name="LaButti K."/>
            <person name="Pangilinan J."/>
            <person name="Lipzen A."/>
            <person name="Riley R."/>
            <person name="Andreopoulos W."/>
            <person name="He G."/>
            <person name="Johnson J."/>
            <person name="Nolan M."/>
            <person name="Tritt A."/>
            <person name="Barry K.W."/>
            <person name="Grigoriev I.V."/>
            <person name="Nagy L.G."/>
            <person name="Hibbett D."/>
            <person name="Henrissat B."/>
            <person name="Matheny P.B."/>
            <person name="Labbe J."/>
            <person name="Martin F.M."/>
        </authorList>
    </citation>
    <scope>NUCLEOTIDE SEQUENCE</scope>
    <source>
        <strain evidence="2">BPL690</strain>
    </source>
</reference>
<gene>
    <name evidence="2" type="ORF">B0F90DRAFT_1672067</name>
</gene>
<protein>
    <submittedName>
        <fullName evidence="2">Uncharacterized protein</fullName>
    </submittedName>
</protein>
<name>A0AAD4LWL1_9AGAM</name>
<dbReference type="Proteomes" id="UP001203297">
    <property type="component" value="Unassembled WGS sequence"/>
</dbReference>
<evidence type="ECO:0000313" key="2">
    <source>
        <dbReference type="EMBL" id="KAI0290180.1"/>
    </source>
</evidence>
<dbReference type="EMBL" id="WTXG01000242">
    <property type="protein sequence ID" value="KAI0290180.1"/>
    <property type="molecule type" value="Genomic_DNA"/>
</dbReference>
<proteinExistence type="predicted"/>
<keyword evidence="3" id="KW-1185">Reference proteome</keyword>
<feature type="compositionally biased region" description="Polar residues" evidence="1">
    <location>
        <begin position="201"/>
        <end position="221"/>
    </location>
</feature>